<dbReference type="InterPro" id="IPR013167">
    <property type="entry name" value="COG4_M"/>
</dbReference>
<dbReference type="Pfam" id="PF08318">
    <property type="entry name" value="COG4_m"/>
    <property type="match status" value="1"/>
</dbReference>
<evidence type="ECO:0000256" key="1">
    <source>
        <dbReference type="ARBA" id="ARBA00004395"/>
    </source>
</evidence>
<evidence type="ECO:0000313" key="12">
    <source>
        <dbReference type="Proteomes" id="UP000001996"/>
    </source>
</evidence>
<dbReference type="Gene3D" id="1.20.58.1970">
    <property type="match status" value="1"/>
</dbReference>
<dbReference type="PANTHER" id="PTHR24016">
    <property type="entry name" value="CONSERVED OLIGOMERIC GOLGI COMPLEX SUBUNIT 4"/>
    <property type="match status" value="1"/>
</dbReference>
<evidence type="ECO:0000256" key="4">
    <source>
        <dbReference type="ARBA" id="ARBA00022448"/>
    </source>
</evidence>
<protein>
    <recommendedName>
        <fullName evidence="3">Conserved oligomeric Golgi complex subunit 4</fullName>
    </recommendedName>
    <alternativeName>
        <fullName evidence="8">Component of oligomeric Golgi complex 4</fullName>
    </alternativeName>
</protein>
<gene>
    <name evidence="11" type="ORF">LELG_01020</name>
</gene>
<feature type="domain" description="COG4 transport protein middle alpha-helical bundle" evidence="10">
    <location>
        <begin position="191"/>
        <end position="537"/>
    </location>
</feature>
<sequence>MIGNKLSKELSFQLNSEELKRSIEYTRADFKSAATPSDLVGLVKLIDEAISTLDNNLFSYTTINKKRLQQDITTIEALRTSKLASTIDASANLSNVFSTANDLGFNLTYKIKSLDEEIGNVNKTLKYVKDVQLLKSNISQIYYAIEHGNWESAAQCIYIINTKIPKELILGQYASVMIPSTDIPELPQNSIAKWTDQLAEVFKSQFTEAAKARDVERLTKFFQLFPLISQEEIGLTCYANFICEIINESSKNLTSTVNNIHASELKPGIFSTVTMQLFENVSMMLSQHGPLIKRHYSLTYPDALPFVIRKIQKEIDLQIGIIADTFYDARRLDKVFQDVDLYTFPVLSKRMSDTMLEHEAGLEKQRPYDETITDEILPIKSIGDLILELSSIIQSWSLYCKFVTIKYFDTRQTPQSELQVPELILNSHFTKKVKEKLLPSFKKLYDFYFRRSLEKCIVIEEMPSLEPYLHANQHQLSKSPDQVPCSSVVEDLTLILNNTLRNVLLSGNLLSVKDFATGSFKVLQQDVINGFFIKNLNDNLPKYNQLLTLITDDHIKRVTELGGVGQGGTTTSPRATSRSGTPEPNSSFFKGASSALGSVVSGSGAIVGSLQANASASGNSPRLINFIIYLNSIGVAQEYFSKIIQKIIGDSKQVGFVRSNLPFNRDSENAERILRQEFLEPFNTITGKVLNESVINLYNQSIKQKLFILIGELVTDTSNANYILYSSNQINDLSVLIKFKSNWASLTKPYLQTLHVSIWNKLLRLIIVNLANLIERKLHSALRKFQINDMGAIKLEKDLSFVINEVCQDNYHLREKFIRLTQFVLLVGMDDEEYEESNQPALKVGNEGTPMEGEENEAEDIGGINWVLTPHERNQIRQYRV</sequence>
<dbReference type="FunCoup" id="A5DUI4">
    <property type="interactions" value="783"/>
</dbReference>
<dbReference type="GO" id="GO:0015031">
    <property type="term" value="P:protein transport"/>
    <property type="evidence" value="ECO:0007669"/>
    <property type="project" value="UniProtKB-KW"/>
</dbReference>
<evidence type="ECO:0000256" key="2">
    <source>
        <dbReference type="ARBA" id="ARBA00009215"/>
    </source>
</evidence>
<dbReference type="EMBL" id="CH981524">
    <property type="protein sequence ID" value="EDK42842.1"/>
    <property type="molecule type" value="Genomic_DNA"/>
</dbReference>
<accession>A5DUI4</accession>
<dbReference type="InParanoid" id="A5DUI4"/>
<dbReference type="InterPro" id="IPR048682">
    <property type="entry name" value="COG4"/>
</dbReference>
<evidence type="ECO:0000256" key="5">
    <source>
        <dbReference type="ARBA" id="ARBA00022927"/>
    </source>
</evidence>
<reference evidence="11 12" key="1">
    <citation type="journal article" date="2009" name="Nature">
        <title>Evolution of pathogenicity and sexual reproduction in eight Candida genomes.</title>
        <authorList>
            <person name="Butler G."/>
            <person name="Rasmussen M.D."/>
            <person name="Lin M.F."/>
            <person name="Santos M.A."/>
            <person name="Sakthikumar S."/>
            <person name="Munro C.A."/>
            <person name="Rheinbay E."/>
            <person name="Grabherr M."/>
            <person name="Forche A."/>
            <person name="Reedy J.L."/>
            <person name="Agrafioti I."/>
            <person name="Arnaud M.B."/>
            <person name="Bates S."/>
            <person name="Brown A.J."/>
            <person name="Brunke S."/>
            <person name="Costanzo M.C."/>
            <person name="Fitzpatrick D.A."/>
            <person name="de Groot P.W."/>
            <person name="Harris D."/>
            <person name="Hoyer L.L."/>
            <person name="Hube B."/>
            <person name="Klis F.M."/>
            <person name="Kodira C."/>
            <person name="Lennard N."/>
            <person name="Logue M.E."/>
            <person name="Martin R."/>
            <person name="Neiman A.M."/>
            <person name="Nikolaou E."/>
            <person name="Quail M.A."/>
            <person name="Quinn J."/>
            <person name="Santos M.C."/>
            <person name="Schmitzberger F.F."/>
            <person name="Sherlock G."/>
            <person name="Shah P."/>
            <person name="Silverstein K.A."/>
            <person name="Skrzypek M.S."/>
            <person name="Soll D."/>
            <person name="Staggs R."/>
            <person name="Stansfield I."/>
            <person name="Stumpf M.P."/>
            <person name="Sudbery P.E."/>
            <person name="Srikantha T."/>
            <person name="Zeng Q."/>
            <person name="Berman J."/>
            <person name="Berriman M."/>
            <person name="Heitman J."/>
            <person name="Gow N.A."/>
            <person name="Lorenz M.C."/>
            <person name="Birren B.W."/>
            <person name="Kellis M."/>
            <person name="Cuomo C.A."/>
        </authorList>
    </citation>
    <scope>NUCLEOTIDE SEQUENCE [LARGE SCALE GENOMIC DNA]</scope>
    <source>
        <strain evidence="12">ATCC 11503 / BCRC 21390 / CBS 2605 / JCM 1781 / NBRC 1676 / NRRL YB-4239</strain>
    </source>
</reference>
<dbReference type="STRING" id="379508.A5DUI4"/>
<keyword evidence="4" id="KW-0813">Transport</keyword>
<keyword evidence="5" id="KW-0653">Protein transport</keyword>
<name>A5DUI4_LODEL</name>
<dbReference type="VEuPathDB" id="FungiDB:LELG_01020"/>
<dbReference type="PANTHER" id="PTHR24016:SF0">
    <property type="entry name" value="CONSERVED OLIGOMERIC GOLGI COMPLEX SUBUNIT 4"/>
    <property type="match status" value="1"/>
</dbReference>
<feature type="region of interest" description="Disordered" evidence="9">
    <location>
        <begin position="561"/>
        <end position="586"/>
    </location>
</feature>
<dbReference type="Pfam" id="PF20663">
    <property type="entry name" value="COG4_N"/>
    <property type="match status" value="1"/>
</dbReference>
<keyword evidence="7" id="KW-0472">Membrane</keyword>
<dbReference type="SMART" id="SM00762">
    <property type="entry name" value="Cog4"/>
    <property type="match status" value="1"/>
</dbReference>
<organism evidence="11 12">
    <name type="scientific">Lodderomyces elongisporus (strain ATCC 11503 / CBS 2605 / JCM 1781 / NBRC 1676 / NRRL YB-4239)</name>
    <name type="common">Yeast</name>
    <name type="synonym">Saccharomyces elongisporus</name>
    <dbReference type="NCBI Taxonomy" id="379508"/>
    <lineage>
        <taxon>Eukaryota</taxon>
        <taxon>Fungi</taxon>
        <taxon>Dikarya</taxon>
        <taxon>Ascomycota</taxon>
        <taxon>Saccharomycotina</taxon>
        <taxon>Pichiomycetes</taxon>
        <taxon>Debaryomycetaceae</taxon>
        <taxon>Candida/Lodderomyces clade</taxon>
        <taxon>Lodderomyces</taxon>
    </lineage>
</organism>
<dbReference type="GeneID" id="5235861"/>
<dbReference type="GO" id="GO:0000139">
    <property type="term" value="C:Golgi membrane"/>
    <property type="evidence" value="ECO:0007669"/>
    <property type="project" value="UniProtKB-SubCell"/>
</dbReference>
<dbReference type="Proteomes" id="UP000001996">
    <property type="component" value="Unassembled WGS sequence"/>
</dbReference>
<proteinExistence type="inferred from homology"/>
<comment type="subcellular location">
    <subcellularLocation>
        <location evidence="1">Golgi apparatus membrane</location>
        <topology evidence="1">Peripheral membrane protein</topology>
    </subcellularLocation>
</comment>
<dbReference type="OrthoDB" id="47059at2759"/>
<dbReference type="Pfam" id="PF20662">
    <property type="entry name" value="COG4_C"/>
    <property type="match status" value="1"/>
</dbReference>
<feature type="compositionally biased region" description="Polar residues" evidence="9">
    <location>
        <begin position="569"/>
        <end position="586"/>
    </location>
</feature>
<keyword evidence="6" id="KW-0333">Golgi apparatus</keyword>
<evidence type="ECO:0000256" key="7">
    <source>
        <dbReference type="ARBA" id="ARBA00023136"/>
    </source>
</evidence>
<dbReference type="eggNOG" id="KOG0412">
    <property type="taxonomic scope" value="Eukaryota"/>
</dbReference>
<evidence type="ECO:0000256" key="9">
    <source>
        <dbReference type="SAM" id="MobiDB-lite"/>
    </source>
</evidence>
<comment type="similarity">
    <text evidence="2">Belongs to the COG4 family.</text>
</comment>
<evidence type="ECO:0000256" key="8">
    <source>
        <dbReference type="ARBA" id="ARBA00031340"/>
    </source>
</evidence>
<evidence type="ECO:0000256" key="6">
    <source>
        <dbReference type="ARBA" id="ARBA00023034"/>
    </source>
</evidence>
<dbReference type="OMA" id="DINEWEH"/>
<evidence type="ECO:0000313" key="11">
    <source>
        <dbReference type="EMBL" id="EDK42842.1"/>
    </source>
</evidence>
<dbReference type="HOGENOM" id="CLU_014853_3_0_1"/>
<evidence type="ECO:0000259" key="10">
    <source>
        <dbReference type="SMART" id="SM00762"/>
    </source>
</evidence>
<dbReference type="InterPro" id="IPR048680">
    <property type="entry name" value="COG4_N"/>
</dbReference>
<dbReference type="AlphaFoldDB" id="A5DUI4"/>
<dbReference type="InterPro" id="IPR048684">
    <property type="entry name" value="COG4_C"/>
</dbReference>
<evidence type="ECO:0000256" key="3">
    <source>
        <dbReference type="ARBA" id="ARBA00020975"/>
    </source>
</evidence>
<keyword evidence="12" id="KW-1185">Reference proteome</keyword>
<dbReference type="KEGG" id="lel:PVL30_000986"/>